<dbReference type="OrthoDB" id="916581at2"/>
<evidence type="ECO:0000256" key="4">
    <source>
        <dbReference type="ARBA" id="ARBA00023136"/>
    </source>
</evidence>
<evidence type="ECO:0000313" key="6">
    <source>
        <dbReference type="EMBL" id="AWG21499.1"/>
    </source>
</evidence>
<keyword evidence="3" id="KW-0812">Transmembrane</keyword>
<dbReference type="GO" id="GO:0009279">
    <property type="term" value="C:cell outer membrane"/>
    <property type="evidence" value="ECO:0007669"/>
    <property type="project" value="UniProtKB-SubCell"/>
</dbReference>
<dbReference type="Gene3D" id="1.20.1600.10">
    <property type="entry name" value="Outer membrane efflux proteins (OEP)"/>
    <property type="match status" value="1"/>
</dbReference>
<proteinExistence type="predicted"/>
<protein>
    <submittedName>
        <fullName evidence="6">Transporter</fullName>
    </submittedName>
</protein>
<dbReference type="KEGG" id="ffa:FFWV33_08135"/>
<dbReference type="AlphaFoldDB" id="A0A2S1LCM2"/>
<dbReference type="Proteomes" id="UP000244527">
    <property type="component" value="Chromosome"/>
</dbReference>
<dbReference type="PANTHER" id="PTHR30026">
    <property type="entry name" value="OUTER MEMBRANE PROTEIN TOLC"/>
    <property type="match status" value="1"/>
</dbReference>
<sequence length="453" mass="52180">MFSILVCRYRLKLFAFFSIFLFLLSPLLHCQSVEKLSLYDALQVASKQNRSILKSKLEIGIKEDYVADVKKQRLPDVAINGIYSRTTSLTEYKGAFLSDRVVTHLKPEIYSLSTVIKSPIYVGGKINNAIDIAKIATEIAAVEKERVESDVQLEVIATYYGIYKMLKLHGIFLENIKEAKTRLKEIRSFQSHGTVTKNEVIRAELLLSDRELSVMTNSKNIEIAMHNFKTILQLPEESEFVIDTSAIDFDLKLKDPYSNYFLKALSNEDIRMSDGFSKIRKLELKNSRGNYYPSIYFFGNYNLRYPNYMFFPPDPYLYSIGQVGIELNYNLSSLFKNTTKVHIAEKEVALQKMNTEILKEKVGDELFKDHVQYQEILDKSNVVDKALDLATENYRIVKLKYLNQLVLSTEMVDADNELLMAKYNKISNRIDAMVKYYEMLHTAGILGTAFENK</sequence>
<evidence type="ECO:0000256" key="5">
    <source>
        <dbReference type="ARBA" id="ARBA00023237"/>
    </source>
</evidence>
<comment type="subcellular location">
    <subcellularLocation>
        <location evidence="1">Cell outer membrane</location>
    </subcellularLocation>
</comment>
<keyword evidence="5" id="KW-0998">Cell outer membrane</keyword>
<dbReference type="SUPFAM" id="SSF56954">
    <property type="entry name" value="Outer membrane efflux proteins (OEP)"/>
    <property type="match status" value="1"/>
</dbReference>
<dbReference type="EMBL" id="CP020918">
    <property type="protein sequence ID" value="AWG21499.1"/>
    <property type="molecule type" value="Genomic_DNA"/>
</dbReference>
<dbReference type="PANTHER" id="PTHR30026:SF20">
    <property type="entry name" value="OUTER MEMBRANE PROTEIN TOLC"/>
    <property type="match status" value="1"/>
</dbReference>
<keyword evidence="2" id="KW-1134">Transmembrane beta strand</keyword>
<dbReference type="InterPro" id="IPR051906">
    <property type="entry name" value="TolC-like"/>
</dbReference>
<dbReference type="GO" id="GO:0015562">
    <property type="term" value="F:efflux transmembrane transporter activity"/>
    <property type="evidence" value="ECO:0007669"/>
    <property type="project" value="InterPro"/>
</dbReference>
<dbReference type="GO" id="GO:0015288">
    <property type="term" value="F:porin activity"/>
    <property type="evidence" value="ECO:0007669"/>
    <property type="project" value="TreeGrafter"/>
</dbReference>
<evidence type="ECO:0000313" key="7">
    <source>
        <dbReference type="Proteomes" id="UP000244527"/>
    </source>
</evidence>
<keyword evidence="7" id="KW-1185">Reference proteome</keyword>
<name>A0A2S1LCM2_9FLAO</name>
<reference evidence="6 7" key="1">
    <citation type="submission" date="2017-04" db="EMBL/GenBank/DDBJ databases">
        <title>Compelte genome sequence of WV33.</title>
        <authorList>
            <person name="Lee P.C."/>
        </authorList>
    </citation>
    <scope>NUCLEOTIDE SEQUENCE [LARGE SCALE GENOMIC DNA]</scope>
    <source>
        <strain evidence="6 7">WV33</strain>
    </source>
</reference>
<evidence type="ECO:0000256" key="1">
    <source>
        <dbReference type="ARBA" id="ARBA00004442"/>
    </source>
</evidence>
<evidence type="ECO:0000256" key="3">
    <source>
        <dbReference type="ARBA" id="ARBA00022692"/>
    </source>
</evidence>
<evidence type="ECO:0000256" key="2">
    <source>
        <dbReference type="ARBA" id="ARBA00022452"/>
    </source>
</evidence>
<dbReference type="GO" id="GO:1990281">
    <property type="term" value="C:efflux pump complex"/>
    <property type="evidence" value="ECO:0007669"/>
    <property type="project" value="TreeGrafter"/>
</dbReference>
<gene>
    <name evidence="6" type="ORF">FFWV33_08135</name>
</gene>
<organism evidence="6 7">
    <name type="scientific">Flavobacterium faecale</name>
    <dbReference type="NCBI Taxonomy" id="1355330"/>
    <lineage>
        <taxon>Bacteria</taxon>
        <taxon>Pseudomonadati</taxon>
        <taxon>Bacteroidota</taxon>
        <taxon>Flavobacteriia</taxon>
        <taxon>Flavobacteriales</taxon>
        <taxon>Flavobacteriaceae</taxon>
        <taxon>Flavobacterium</taxon>
    </lineage>
</organism>
<keyword evidence="4" id="KW-0472">Membrane</keyword>
<accession>A0A2S1LCM2</accession>